<feature type="domain" description="Calcineurin-like phosphoesterase" evidence="5">
    <location>
        <begin position="3"/>
        <end position="194"/>
    </location>
</feature>
<evidence type="ECO:0000256" key="3">
    <source>
        <dbReference type="ARBA" id="ARBA00023004"/>
    </source>
</evidence>
<evidence type="ECO:0000256" key="2">
    <source>
        <dbReference type="ARBA" id="ARBA00022801"/>
    </source>
</evidence>
<keyword evidence="2" id="KW-0378">Hydrolase</keyword>
<comment type="similarity">
    <text evidence="4">Belongs to the cyclic nucleotide phosphodiesterase class-III family.</text>
</comment>
<reference evidence="6" key="1">
    <citation type="journal article" date="2019" name="MBio">
        <title>Virus Genomes from Deep Sea Sediments Expand the Ocean Megavirome and Support Independent Origins of Viral Gigantism.</title>
        <authorList>
            <person name="Backstrom D."/>
            <person name="Yutin N."/>
            <person name="Jorgensen S.L."/>
            <person name="Dharamshi J."/>
            <person name="Homa F."/>
            <person name="Zaremba-Niedwiedzka K."/>
            <person name="Spang A."/>
            <person name="Wolf Y.I."/>
            <person name="Koonin E.V."/>
            <person name="Ettema T.J."/>
        </authorList>
    </citation>
    <scope>NUCLEOTIDE SEQUENCE</scope>
</reference>
<evidence type="ECO:0000256" key="1">
    <source>
        <dbReference type="ARBA" id="ARBA00022723"/>
    </source>
</evidence>
<dbReference type="SUPFAM" id="SSF56300">
    <property type="entry name" value="Metallo-dependent phosphatases"/>
    <property type="match status" value="1"/>
</dbReference>
<accession>A0A481Z727</accession>
<dbReference type="PANTHER" id="PTHR42988">
    <property type="entry name" value="PHOSPHOHYDROLASE"/>
    <property type="match status" value="1"/>
</dbReference>
<sequence>MITFIHDSDLHYGRNDLSPRNCKETHPEHISNEESDFVIVTGDLTENGYDGAYFACISYGGNKNQRRALVEKYVKPIERSGKDVYLCIGNHDKGKKTLGLFRHPTITYLLRNRHGGLKYTFHKGDLKFVCCGKYPKDLGWLRKQLDPEEPTILFFHFNLEGPYSGWWTRKEKKAFNAVIQDYNIIAILVGHHHISKISEWNGRTVISAGDEYARITYDPSIQKIANVEFRR</sequence>
<proteinExistence type="inferred from homology"/>
<gene>
    <name evidence="6" type="ORF">LCPAC304_00190</name>
</gene>
<name>A0A481Z727_9VIRU</name>
<protein>
    <recommendedName>
        <fullName evidence="5">Calcineurin-like phosphoesterase domain-containing protein</fullName>
    </recommendedName>
</protein>
<dbReference type="InterPro" id="IPR050884">
    <property type="entry name" value="CNP_phosphodiesterase-III"/>
</dbReference>
<dbReference type="Gene3D" id="3.60.21.10">
    <property type="match status" value="1"/>
</dbReference>
<keyword evidence="1" id="KW-0479">Metal-binding</keyword>
<organism evidence="6">
    <name type="scientific">Pithovirus LCPAC304</name>
    <dbReference type="NCBI Taxonomy" id="2506594"/>
    <lineage>
        <taxon>Viruses</taxon>
        <taxon>Pithoviruses</taxon>
    </lineage>
</organism>
<dbReference type="Pfam" id="PF00149">
    <property type="entry name" value="Metallophos"/>
    <property type="match status" value="1"/>
</dbReference>
<keyword evidence="3" id="KW-0408">Iron</keyword>
<evidence type="ECO:0000313" key="6">
    <source>
        <dbReference type="EMBL" id="QBK91693.1"/>
    </source>
</evidence>
<dbReference type="EMBL" id="MK500565">
    <property type="protein sequence ID" value="QBK91693.1"/>
    <property type="molecule type" value="Genomic_DNA"/>
</dbReference>
<dbReference type="InterPro" id="IPR029052">
    <property type="entry name" value="Metallo-depent_PP-like"/>
</dbReference>
<dbReference type="InterPro" id="IPR004843">
    <property type="entry name" value="Calcineurin-like_PHP"/>
</dbReference>
<dbReference type="PANTHER" id="PTHR42988:SF2">
    <property type="entry name" value="CYCLIC NUCLEOTIDE PHOSPHODIESTERASE CBUA0032-RELATED"/>
    <property type="match status" value="1"/>
</dbReference>
<evidence type="ECO:0000259" key="5">
    <source>
        <dbReference type="Pfam" id="PF00149"/>
    </source>
</evidence>
<dbReference type="GO" id="GO:0046872">
    <property type="term" value="F:metal ion binding"/>
    <property type="evidence" value="ECO:0007669"/>
    <property type="project" value="UniProtKB-KW"/>
</dbReference>
<dbReference type="GO" id="GO:0016787">
    <property type="term" value="F:hydrolase activity"/>
    <property type="evidence" value="ECO:0007669"/>
    <property type="project" value="UniProtKB-KW"/>
</dbReference>
<evidence type="ECO:0000256" key="4">
    <source>
        <dbReference type="ARBA" id="ARBA00025742"/>
    </source>
</evidence>